<evidence type="ECO:0000256" key="8">
    <source>
        <dbReference type="ARBA" id="ARBA00023278"/>
    </source>
</evidence>
<keyword evidence="11" id="KW-1133">Transmembrane helix</keyword>
<keyword evidence="4" id="KW-0732">Signal</keyword>
<feature type="transmembrane region" description="Helical" evidence="11">
    <location>
        <begin position="136"/>
        <end position="155"/>
    </location>
</feature>
<keyword evidence="6 11" id="KW-0472">Membrane</keyword>
<reference evidence="12 13" key="1">
    <citation type="journal article" date="2018" name="Mol. Plant">
        <title>The genome of Artemisia annua provides insight into the evolution of Asteraceae family and artemisinin biosynthesis.</title>
        <authorList>
            <person name="Shen Q."/>
            <person name="Zhang L."/>
            <person name="Liao Z."/>
            <person name="Wang S."/>
            <person name="Yan T."/>
            <person name="Shi P."/>
            <person name="Liu M."/>
            <person name="Fu X."/>
            <person name="Pan Q."/>
            <person name="Wang Y."/>
            <person name="Lv Z."/>
            <person name="Lu X."/>
            <person name="Zhang F."/>
            <person name="Jiang W."/>
            <person name="Ma Y."/>
            <person name="Chen M."/>
            <person name="Hao X."/>
            <person name="Li L."/>
            <person name="Tang Y."/>
            <person name="Lv G."/>
            <person name="Zhou Y."/>
            <person name="Sun X."/>
            <person name="Brodelius P.E."/>
            <person name="Rose J.K.C."/>
            <person name="Tang K."/>
        </authorList>
    </citation>
    <scope>NUCLEOTIDE SEQUENCE [LARGE SCALE GENOMIC DNA]</scope>
    <source>
        <strain evidence="13">cv. Huhao1</strain>
        <tissue evidence="12">Leaf</tissue>
    </source>
</reference>
<dbReference type="GO" id="GO:0012505">
    <property type="term" value="C:endomembrane system"/>
    <property type="evidence" value="ECO:0007669"/>
    <property type="project" value="UniProtKB-SubCell"/>
</dbReference>
<comment type="similarity">
    <text evidence="2">Belongs to the AG-peptide AGP family.</text>
</comment>
<protein>
    <submittedName>
        <fullName evidence="12">Arabinogalactan peptide 13</fullName>
    </submittedName>
</protein>
<proteinExistence type="inferred from homology"/>
<evidence type="ECO:0000256" key="1">
    <source>
        <dbReference type="ARBA" id="ARBA00004589"/>
    </source>
</evidence>
<gene>
    <name evidence="12" type="ORF">CTI12_AA167270</name>
</gene>
<evidence type="ECO:0000256" key="4">
    <source>
        <dbReference type="ARBA" id="ARBA00022729"/>
    </source>
</evidence>
<evidence type="ECO:0000256" key="10">
    <source>
        <dbReference type="ARBA" id="ARBA00037868"/>
    </source>
</evidence>
<evidence type="ECO:0000313" key="13">
    <source>
        <dbReference type="Proteomes" id="UP000245207"/>
    </source>
</evidence>
<dbReference type="AlphaFoldDB" id="A0A2U1PBY9"/>
<keyword evidence="9" id="KW-0449">Lipoprotein</keyword>
<evidence type="ECO:0000256" key="11">
    <source>
        <dbReference type="SAM" id="Phobius"/>
    </source>
</evidence>
<evidence type="ECO:0000256" key="3">
    <source>
        <dbReference type="ARBA" id="ARBA00022622"/>
    </source>
</evidence>
<keyword evidence="5" id="KW-0654">Proteoglycan</keyword>
<comment type="caution">
    <text evidence="12">The sequence shown here is derived from an EMBL/GenBank/DDBJ whole genome shotgun (WGS) entry which is preliminary data.</text>
</comment>
<keyword evidence="8" id="KW-0379">Hydroxylation</keyword>
<sequence length="156" mass="16872">MAVKEKKKINQNGAHEKAIKPLATAVIAKYKLSLYQTGSPVIISTQCGPSRAALPEFSHSIFTHSQLLSNHHSKFLTLFQLHTFILFLESVTHILFEMESMRMNLLVACIVMLMAVSAVSNVAAQEAPAPAPTSDAATFVPTAVASIVALAFGFLF</sequence>
<keyword evidence="11" id="KW-0812">Transmembrane</keyword>
<feature type="transmembrane region" description="Helical" evidence="11">
    <location>
        <begin position="103"/>
        <end position="124"/>
    </location>
</feature>
<evidence type="ECO:0000256" key="2">
    <source>
        <dbReference type="ARBA" id="ARBA00005835"/>
    </source>
</evidence>
<dbReference type="PANTHER" id="PTHR34114">
    <property type="entry name" value="ARABINOGALACTAN PEPTIDE 1"/>
    <property type="match status" value="1"/>
</dbReference>
<name>A0A2U1PBY9_ARTAN</name>
<comment type="subcellular location">
    <subcellularLocation>
        <location evidence="10">Endomembrane system</location>
        <topology evidence="10">Lipid-anchor</topology>
    </subcellularLocation>
    <subcellularLocation>
        <location evidence="1">Membrane</location>
        <topology evidence="1">Lipid-anchor</topology>
        <topology evidence="1">GPI-anchor</topology>
    </subcellularLocation>
</comment>
<dbReference type="GO" id="GO:0098552">
    <property type="term" value="C:side of membrane"/>
    <property type="evidence" value="ECO:0007669"/>
    <property type="project" value="UniProtKB-KW"/>
</dbReference>
<organism evidence="12 13">
    <name type="scientific">Artemisia annua</name>
    <name type="common">Sweet wormwood</name>
    <dbReference type="NCBI Taxonomy" id="35608"/>
    <lineage>
        <taxon>Eukaryota</taxon>
        <taxon>Viridiplantae</taxon>
        <taxon>Streptophyta</taxon>
        <taxon>Embryophyta</taxon>
        <taxon>Tracheophyta</taxon>
        <taxon>Spermatophyta</taxon>
        <taxon>Magnoliopsida</taxon>
        <taxon>eudicotyledons</taxon>
        <taxon>Gunneridae</taxon>
        <taxon>Pentapetalae</taxon>
        <taxon>asterids</taxon>
        <taxon>campanulids</taxon>
        <taxon>Asterales</taxon>
        <taxon>Asteraceae</taxon>
        <taxon>Asteroideae</taxon>
        <taxon>Anthemideae</taxon>
        <taxon>Artemisiinae</taxon>
        <taxon>Artemisia</taxon>
    </lineage>
</organism>
<evidence type="ECO:0000256" key="7">
    <source>
        <dbReference type="ARBA" id="ARBA00023180"/>
    </source>
</evidence>
<dbReference type="OrthoDB" id="997813at2759"/>
<dbReference type="EMBL" id="PKPP01001368">
    <property type="protein sequence ID" value="PWA83272.1"/>
    <property type="molecule type" value="Genomic_DNA"/>
</dbReference>
<keyword evidence="3" id="KW-0336">GPI-anchor</keyword>
<keyword evidence="13" id="KW-1185">Reference proteome</keyword>
<evidence type="ECO:0000313" key="12">
    <source>
        <dbReference type="EMBL" id="PWA83272.1"/>
    </source>
</evidence>
<accession>A0A2U1PBY9</accession>
<dbReference type="PANTHER" id="PTHR34114:SF11">
    <property type="entry name" value="ARABINOGALACTAN PROTEIN 13-RELATED"/>
    <property type="match status" value="1"/>
</dbReference>
<dbReference type="Proteomes" id="UP000245207">
    <property type="component" value="Unassembled WGS sequence"/>
</dbReference>
<evidence type="ECO:0000256" key="9">
    <source>
        <dbReference type="ARBA" id="ARBA00023288"/>
    </source>
</evidence>
<dbReference type="InterPro" id="IPR039281">
    <property type="entry name" value="AGP3/12/13/14/21"/>
</dbReference>
<evidence type="ECO:0000256" key="5">
    <source>
        <dbReference type="ARBA" id="ARBA00022974"/>
    </source>
</evidence>
<keyword evidence="7" id="KW-0325">Glycoprotein</keyword>
<evidence type="ECO:0000256" key="6">
    <source>
        <dbReference type="ARBA" id="ARBA00023136"/>
    </source>
</evidence>